<evidence type="ECO:0000256" key="2">
    <source>
        <dbReference type="SAM" id="Phobius"/>
    </source>
</evidence>
<sequence length="175" mass="18080">MTTRLDDDGPESGPDDPLAVILRPSSPDYLGAPPGQYETIRRRATRRRLLRTATGAGLCCVAAVLIAVPLRHTASERPVVPTIPMAPPAPRTSPPTPSASPIPEPSPSESRPSVPGTLPPGTDSPRASPPGTPATDEATDPAAVSRAPSATPTSVPPAPSTVRPSTDRRTADGRR</sequence>
<dbReference type="RefSeq" id="WP_184909638.1">
    <property type="nucleotide sequence ID" value="NZ_JACHMS010000001.1"/>
</dbReference>
<evidence type="ECO:0000313" key="4">
    <source>
        <dbReference type="Proteomes" id="UP000565089"/>
    </source>
</evidence>
<dbReference type="EMBL" id="JACHMS010000001">
    <property type="protein sequence ID" value="MBB4713786.1"/>
    <property type="molecule type" value="Genomic_DNA"/>
</dbReference>
<keyword evidence="2" id="KW-0472">Membrane</keyword>
<dbReference type="AlphaFoldDB" id="A0A7W7DNC5"/>
<feature type="compositionally biased region" description="Pro residues" evidence="1">
    <location>
        <begin position="84"/>
        <end position="106"/>
    </location>
</feature>
<feature type="region of interest" description="Disordered" evidence="1">
    <location>
        <begin position="1"/>
        <end position="35"/>
    </location>
</feature>
<protein>
    <submittedName>
        <fullName evidence="3">Uncharacterized protein</fullName>
    </submittedName>
</protein>
<dbReference type="GeneID" id="95795642"/>
<feature type="region of interest" description="Disordered" evidence="1">
    <location>
        <begin position="75"/>
        <end position="175"/>
    </location>
</feature>
<proteinExistence type="predicted"/>
<keyword evidence="4" id="KW-1185">Reference proteome</keyword>
<dbReference type="Proteomes" id="UP000565089">
    <property type="component" value="Unassembled WGS sequence"/>
</dbReference>
<name>A0A7W7DNC5_9ACTN</name>
<comment type="caution">
    <text evidence="3">The sequence shown here is derived from an EMBL/GenBank/DDBJ whole genome shotgun (WGS) entry which is preliminary data.</text>
</comment>
<evidence type="ECO:0000313" key="3">
    <source>
        <dbReference type="EMBL" id="MBB4713786.1"/>
    </source>
</evidence>
<gene>
    <name evidence="3" type="ORF">BJ965_003668</name>
</gene>
<accession>A0A7W7DNC5</accession>
<feature type="compositionally biased region" description="Low complexity" evidence="1">
    <location>
        <begin position="133"/>
        <end position="153"/>
    </location>
</feature>
<reference evidence="3 4" key="1">
    <citation type="submission" date="2020-08" db="EMBL/GenBank/DDBJ databases">
        <title>Sequencing the genomes of 1000 actinobacteria strains.</title>
        <authorList>
            <person name="Klenk H.-P."/>
        </authorList>
    </citation>
    <scope>NUCLEOTIDE SEQUENCE [LARGE SCALE GENOMIC DNA]</scope>
    <source>
        <strain evidence="3 4">DSM 40483</strain>
    </source>
</reference>
<feature type="transmembrane region" description="Helical" evidence="2">
    <location>
        <begin position="49"/>
        <end position="70"/>
    </location>
</feature>
<feature type="compositionally biased region" description="Basic and acidic residues" evidence="1">
    <location>
        <begin position="165"/>
        <end position="175"/>
    </location>
</feature>
<keyword evidence="2" id="KW-0812">Transmembrane</keyword>
<organism evidence="3 4">
    <name type="scientific">Streptomyces luteogriseus</name>
    <dbReference type="NCBI Taxonomy" id="68233"/>
    <lineage>
        <taxon>Bacteria</taxon>
        <taxon>Bacillati</taxon>
        <taxon>Actinomycetota</taxon>
        <taxon>Actinomycetes</taxon>
        <taxon>Kitasatosporales</taxon>
        <taxon>Streptomycetaceae</taxon>
        <taxon>Streptomyces</taxon>
    </lineage>
</organism>
<keyword evidence="2" id="KW-1133">Transmembrane helix</keyword>
<evidence type="ECO:0000256" key="1">
    <source>
        <dbReference type="SAM" id="MobiDB-lite"/>
    </source>
</evidence>